<reference evidence="4" key="1">
    <citation type="submission" date="2021-01" db="EMBL/GenBank/DDBJ databases">
        <title>Whole genome shotgun sequence of Planosporangium flavigriseum NBRC 105377.</title>
        <authorList>
            <person name="Komaki H."/>
            <person name="Tamura T."/>
        </authorList>
    </citation>
    <scope>NUCLEOTIDE SEQUENCE</scope>
    <source>
        <strain evidence="4">NBRC 105377</strain>
    </source>
</reference>
<evidence type="ECO:0000259" key="3">
    <source>
        <dbReference type="PROSITE" id="PS50977"/>
    </source>
</evidence>
<dbReference type="Proteomes" id="UP000653674">
    <property type="component" value="Unassembled WGS sequence"/>
</dbReference>
<dbReference type="GO" id="GO:0003700">
    <property type="term" value="F:DNA-binding transcription factor activity"/>
    <property type="evidence" value="ECO:0007669"/>
    <property type="project" value="TreeGrafter"/>
</dbReference>
<dbReference type="SUPFAM" id="SSF46689">
    <property type="entry name" value="Homeodomain-like"/>
    <property type="match status" value="1"/>
</dbReference>
<dbReference type="InterPro" id="IPR001647">
    <property type="entry name" value="HTH_TetR"/>
</dbReference>
<feature type="domain" description="HTH tetR-type" evidence="3">
    <location>
        <begin position="58"/>
        <end position="118"/>
    </location>
</feature>
<evidence type="ECO:0000256" key="1">
    <source>
        <dbReference type="ARBA" id="ARBA00023125"/>
    </source>
</evidence>
<name>A0A8J3PIY3_9ACTN</name>
<dbReference type="InterPro" id="IPR009057">
    <property type="entry name" value="Homeodomain-like_sf"/>
</dbReference>
<accession>A0A8J3PIY3</accession>
<dbReference type="AlphaFoldDB" id="A0A8J3PIY3"/>
<evidence type="ECO:0000313" key="4">
    <source>
        <dbReference type="EMBL" id="GIG71716.1"/>
    </source>
</evidence>
<dbReference type="PANTHER" id="PTHR30055:SF187">
    <property type="entry name" value="TRANSCRIPTIONAL REGULATORY PROTEIN"/>
    <property type="match status" value="1"/>
</dbReference>
<dbReference type="InterPro" id="IPR050109">
    <property type="entry name" value="HTH-type_TetR-like_transc_reg"/>
</dbReference>
<keyword evidence="1 2" id="KW-0238">DNA-binding</keyword>
<sequence>MEPAPSRRGTGAYQSHGTLAYRCIQGLHWDGGYTVTTVTTARLQRLAERAASVSDDGGPFCRRLLDGLAESIAEVGYRNTTVADIVRRARTSRRTFYEHFSDKEACFVALLTGANTEMIRQISAAVDPSVPWASQVRQAIEAWIASAESAPAITLSWIRDVPALGAGARRLQRDTMEDFIVMIETLCDTDEWRSAGAGPVSRQLTIMLLGGLRELIAATVEDGGRIGDVTEVAVQASMALLGPRSQGG</sequence>
<keyword evidence="5" id="KW-1185">Reference proteome</keyword>
<dbReference type="PROSITE" id="PS50977">
    <property type="entry name" value="HTH_TETR_2"/>
    <property type="match status" value="1"/>
</dbReference>
<proteinExistence type="predicted"/>
<dbReference type="EMBL" id="BONU01000001">
    <property type="protein sequence ID" value="GIG71716.1"/>
    <property type="molecule type" value="Genomic_DNA"/>
</dbReference>
<evidence type="ECO:0000256" key="2">
    <source>
        <dbReference type="PROSITE-ProRule" id="PRU00335"/>
    </source>
</evidence>
<organism evidence="4 5">
    <name type="scientific">Planosporangium flavigriseum</name>
    <dbReference type="NCBI Taxonomy" id="373681"/>
    <lineage>
        <taxon>Bacteria</taxon>
        <taxon>Bacillati</taxon>
        <taxon>Actinomycetota</taxon>
        <taxon>Actinomycetes</taxon>
        <taxon>Micromonosporales</taxon>
        <taxon>Micromonosporaceae</taxon>
        <taxon>Planosporangium</taxon>
    </lineage>
</organism>
<protein>
    <submittedName>
        <fullName evidence="4">TetR family transcriptional regulator</fullName>
    </submittedName>
</protein>
<dbReference type="Pfam" id="PF00440">
    <property type="entry name" value="TetR_N"/>
    <property type="match status" value="1"/>
</dbReference>
<dbReference type="GO" id="GO:0000976">
    <property type="term" value="F:transcription cis-regulatory region binding"/>
    <property type="evidence" value="ECO:0007669"/>
    <property type="project" value="TreeGrafter"/>
</dbReference>
<evidence type="ECO:0000313" key="5">
    <source>
        <dbReference type="Proteomes" id="UP000653674"/>
    </source>
</evidence>
<comment type="caution">
    <text evidence="4">The sequence shown here is derived from an EMBL/GenBank/DDBJ whole genome shotgun (WGS) entry which is preliminary data.</text>
</comment>
<dbReference type="Gene3D" id="1.10.357.10">
    <property type="entry name" value="Tetracycline Repressor, domain 2"/>
    <property type="match status" value="1"/>
</dbReference>
<feature type="DNA-binding region" description="H-T-H motif" evidence="2">
    <location>
        <begin position="81"/>
        <end position="100"/>
    </location>
</feature>
<dbReference type="PANTHER" id="PTHR30055">
    <property type="entry name" value="HTH-TYPE TRANSCRIPTIONAL REGULATOR RUTR"/>
    <property type="match status" value="1"/>
</dbReference>
<gene>
    <name evidence="4" type="ORF">Pfl04_01200</name>
</gene>